<evidence type="ECO:0000313" key="3">
    <source>
        <dbReference type="Proteomes" id="UP001268819"/>
    </source>
</evidence>
<sequence>MGGVTAAVERLVARWAAGDAAGTARLFAPEVRWWAAPVPGAPWPARVRSLREVEAFFLGFLGAFELTGITTRALVVDGVDAVLTGQLHARLHVSDESRSFDFALSVSVRHDLISEFRLYADTLALASALAAPGVPPVSPQWPHGSVPG</sequence>
<accession>A0ABU1PNI4</accession>
<dbReference type="SUPFAM" id="SSF54427">
    <property type="entry name" value="NTF2-like"/>
    <property type="match status" value="1"/>
</dbReference>
<evidence type="ECO:0000313" key="2">
    <source>
        <dbReference type="EMBL" id="MDR6592188.1"/>
    </source>
</evidence>
<gene>
    <name evidence="2" type="ORF">J2S66_000572</name>
</gene>
<dbReference type="InterPro" id="IPR032710">
    <property type="entry name" value="NTF2-like_dom_sf"/>
</dbReference>
<dbReference type="Proteomes" id="UP001268819">
    <property type="component" value="Unassembled WGS sequence"/>
</dbReference>
<reference evidence="2 3" key="1">
    <citation type="submission" date="2023-07" db="EMBL/GenBank/DDBJ databases">
        <title>Sequencing the genomes of 1000 actinobacteria strains.</title>
        <authorList>
            <person name="Klenk H.-P."/>
        </authorList>
    </citation>
    <scope>NUCLEOTIDE SEQUENCE [LARGE SCALE GENOMIC DNA]</scope>
    <source>
        <strain evidence="2 3">DSM 43749</strain>
    </source>
</reference>
<organism evidence="2 3">
    <name type="scientific">Saccharothrix longispora</name>
    <dbReference type="NCBI Taxonomy" id="33920"/>
    <lineage>
        <taxon>Bacteria</taxon>
        <taxon>Bacillati</taxon>
        <taxon>Actinomycetota</taxon>
        <taxon>Actinomycetes</taxon>
        <taxon>Pseudonocardiales</taxon>
        <taxon>Pseudonocardiaceae</taxon>
        <taxon>Saccharothrix</taxon>
    </lineage>
</organism>
<dbReference type="Gene3D" id="3.10.450.50">
    <property type="match status" value="1"/>
</dbReference>
<dbReference type="EMBL" id="JAVDSG010000001">
    <property type="protein sequence ID" value="MDR6592188.1"/>
    <property type="molecule type" value="Genomic_DNA"/>
</dbReference>
<comment type="caution">
    <text evidence="2">The sequence shown here is derived from an EMBL/GenBank/DDBJ whole genome shotgun (WGS) entry which is preliminary data.</text>
</comment>
<evidence type="ECO:0000259" key="1">
    <source>
        <dbReference type="Pfam" id="PF12680"/>
    </source>
</evidence>
<dbReference type="InterPro" id="IPR037401">
    <property type="entry name" value="SnoaL-like"/>
</dbReference>
<protein>
    <submittedName>
        <fullName evidence="2">Ketosteroid isomerase-like protein</fullName>
    </submittedName>
</protein>
<dbReference type="Pfam" id="PF12680">
    <property type="entry name" value="SnoaL_2"/>
    <property type="match status" value="1"/>
</dbReference>
<feature type="domain" description="SnoaL-like" evidence="1">
    <location>
        <begin position="8"/>
        <end position="115"/>
    </location>
</feature>
<proteinExistence type="predicted"/>
<keyword evidence="3" id="KW-1185">Reference proteome</keyword>
<dbReference type="RefSeq" id="WP_310303452.1">
    <property type="nucleotide sequence ID" value="NZ_BAAAXB010000001.1"/>
</dbReference>
<name>A0ABU1PNI4_9PSEU</name>